<dbReference type="OrthoDB" id="7984201at2759"/>
<dbReference type="InterPro" id="IPR051057">
    <property type="entry name" value="PI-PLC_domain"/>
</dbReference>
<gene>
    <name evidence="2" type="ORF">PHACADRAFT_184983</name>
</gene>
<dbReference type="Pfam" id="PF26146">
    <property type="entry name" value="PI-PLC_X"/>
    <property type="match status" value="1"/>
</dbReference>
<dbReference type="PANTHER" id="PTHR13593">
    <property type="match status" value="1"/>
</dbReference>
<evidence type="ECO:0000256" key="1">
    <source>
        <dbReference type="SAM" id="SignalP"/>
    </source>
</evidence>
<sequence>MRFLHLALSLNFAAGSLAAALHAEQKRTTVCNGFAELCDRSYGNITFFGSHDSYTADTDPLDLASTQRINLTAQLDLGVRFLQAEAHNNSDGELHFCHTSCLLFDGGTVEDYLSTVNTWMRQNPTEVVSFLFTNDDNLSLTTQWNPAFEASGILDLVYVPPNPPVARSDWPTLGELIGNNTRILVFMDSFANTTILPYILREFDMIWEPPFDSTNSSFPCSINRITGPLSAADHMYLLNHNLDIDLFDTGILIPDPEQAETTNSAASILADAAGCTPLGGGVSPNFILLDFVDVGEGLQVANQLNGLC</sequence>
<accession>K5W4A6</accession>
<dbReference type="GO" id="GO:0008081">
    <property type="term" value="F:phosphoric diester hydrolase activity"/>
    <property type="evidence" value="ECO:0007669"/>
    <property type="project" value="InterPro"/>
</dbReference>
<dbReference type="InterPro" id="IPR017946">
    <property type="entry name" value="PLC-like_Pdiesterase_TIM-brl"/>
</dbReference>
<dbReference type="KEGG" id="pco:PHACADRAFT_184983"/>
<dbReference type="SUPFAM" id="SSF51695">
    <property type="entry name" value="PLC-like phosphodiesterases"/>
    <property type="match status" value="1"/>
</dbReference>
<dbReference type="Gene3D" id="3.20.20.190">
    <property type="entry name" value="Phosphatidylinositol (PI) phosphodiesterase"/>
    <property type="match status" value="1"/>
</dbReference>
<dbReference type="HOGENOM" id="CLU_037358_2_0_1"/>
<protein>
    <recommendedName>
        <fullName evidence="4">PLC-like phosphodiesterase</fullName>
    </recommendedName>
</protein>
<dbReference type="AlphaFoldDB" id="K5W4A6"/>
<dbReference type="EMBL" id="JH930473">
    <property type="protein sequence ID" value="EKM53985.1"/>
    <property type="molecule type" value="Genomic_DNA"/>
</dbReference>
<dbReference type="RefSeq" id="XP_007396692.1">
    <property type="nucleotide sequence ID" value="XM_007396630.1"/>
</dbReference>
<keyword evidence="3" id="KW-1185">Reference proteome</keyword>
<dbReference type="STRING" id="650164.K5W4A6"/>
<evidence type="ECO:0000313" key="3">
    <source>
        <dbReference type="Proteomes" id="UP000008370"/>
    </source>
</evidence>
<feature type="chain" id="PRO_5003885395" description="PLC-like phosphodiesterase" evidence="1">
    <location>
        <begin position="19"/>
        <end position="308"/>
    </location>
</feature>
<organism evidence="2 3">
    <name type="scientific">Phanerochaete carnosa (strain HHB-10118-sp)</name>
    <name type="common">White-rot fungus</name>
    <name type="synonym">Peniophora carnosa</name>
    <dbReference type="NCBI Taxonomy" id="650164"/>
    <lineage>
        <taxon>Eukaryota</taxon>
        <taxon>Fungi</taxon>
        <taxon>Dikarya</taxon>
        <taxon>Basidiomycota</taxon>
        <taxon>Agaricomycotina</taxon>
        <taxon>Agaricomycetes</taxon>
        <taxon>Polyporales</taxon>
        <taxon>Phanerochaetaceae</taxon>
        <taxon>Phanerochaete</taxon>
    </lineage>
</organism>
<reference evidence="2 3" key="1">
    <citation type="journal article" date="2012" name="BMC Genomics">
        <title>Comparative genomics of the white-rot fungi, Phanerochaete carnosa and P. chrysosporium, to elucidate the genetic basis of the distinct wood types they colonize.</title>
        <authorList>
            <person name="Suzuki H."/>
            <person name="MacDonald J."/>
            <person name="Syed K."/>
            <person name="Salamov A."/>
            <person name="Hori C."/>
            <person name="Aerts A."/>
            <person name="Henrissat B."/>
            <person name="Wiebenga A."/>
            <person name="vanKuyk P.A."/>
            <person name="Barry K."/>
            <person name="Lindquist E."/>
            <person name="LaButti K."/>
            <person name="Lapidus A."/>
            <person name="Lucas S."/>
            <person name="Coutinho P."/>
            <person name="Gong Y."/>
            <person name="Samejima M."/>
            <person name="Mahadevan R."/>
            <person name="Abou-Zaid M."/>
            <person name="de Vries R.P."/>
            <person name="Igarashi K."/>
            <person name="Yadav J.S."/>
            <person name="Grigoriev I.V."/>
            <person name="Master E.R."/>
        </authorList>
    </citation>
    <scope>NUCLEOTIDE SEQUENCE [LARGE SCALE GENOMIC DNA]</scope>
    <source>
        <strain evidence="2 3">HHB-10118-sp</strain>
    </source>
</reference>
<evidence type="ECO:0000313" key="2">
    <source>
        <dbReference type="EMBL" id="EKM53985.1"/>
    </source>
</evidence>
<dbReference type="GO" id="GO:0006629">
    <property type="term" value="P:lipid metabolic process"/>
    <property type="evidence" value="ECO:0007669"/>
    <property type="project" value="InterPro"/>
</dbReference>
<feature type="signal peptide" evidence="1">
    <location>
        <begin position="1"/>
        <end position="18"/>
    </location>
</feature>
<dbReference type="PANTHER" id="PTHR13593:SF140">
    <property type="entry name" value="PLC-LIKE PHOSPHODIESTERASE"/>
    <property type="match status" value="1"/>
</dbReference>
<name>K5W4A6_PHACS</name>
<dbReference type="GeneID" id="18910250"/>
<evidence type="ECO:0008006" key="4">
    <source>
        <dbReference type="Google" id="ProtNLM"/>
    </source>
</evidence>
<keyword evidence="1" id="KW-0732">Signal</keyword>
<dbReference type="InParanoid" id="K5W4A6"/>
<proteinExistence type="predicted"/>
<dbReference type="Proteomes" id="UP000008370">
    <property type="component" value="Unassembled WGS sequence"/>
</dbReference>